<evidence type="ECO:0000313" key="3">
    <source>
        <dbReference type="Proteomes" id="UP000285317"/>
    </source>
</evidence>
<name>A0A3Q9UYE9_9MICO</name>
<evidence type="ECO:0000313" key="2">
    <source>
        <dbReference type="EMBL" id="AZZ52108.1"/>
    </source>
</evidence>
<proteinExistence type="predicted"/>
<dbReference type="KEGG" id="rfs:C1I64_08580"/>
<accession>A0A3Q9UYE9</accession>
<dbReference type="Proteomes" id="UP000285317">
    <property type="component" value="Chromosome"/>
</dbReference>
<reference evidence="3" key="1">
    <citation type="submission" date="2018-03" db="EMBL/GenBank/DDBJ databases">
        <title>Bacteriophage NCPPB3778 and a type I-E CRISPR drive the evolution of the US Biological Select Agent, Rathayibacter toxicus.</title>
        <authorList>
            <person name="Davis E.W.II."/>
            <person name="Tabima J.F."/>
            <person name="Weisberg A.J."/>
            <person name="Dantas Lopes L."/>
            <person name="Wiseman M.S."/>
            <person name="Wiseman M.S."/>
            <person name="Pupko T."/>
            <person name="Belcher M.S."/>
            <person name="Sechler A.J."/>
            <person name="Tancos M.A."/>
            <person name="Schroeder B.K."/>
            <person name="Murray T.D."/>
            <person name="Luster D.G."/>
            <person name="Schneider W.L."/>
            <person name="Rogers E."/>
            <person name="Andreote F.D."/>
            <person name="Grunwald N.J."/>
            <person name="Putnam M.L."/>
            <person name="Chang J.H."/>
        </authorList>
    </citation>
    <scope>NUCLEOTIDE SEQUENCE [LARGE SCALE GENOMIC DNA]</scope>
    <source>
        <strain evidence="3">DSM 15932</strain>
    </source>
</reference>
<dbReference type="AlphaFoldDB" id="A0A3Q9UYE9"/>
<evidence type="ECO:0000256" key="1">
    <source>
        <dbReference type="SAM" id="MobiDB-lite"/>
    </source>
</evidence>
<gene>
    <name evidence="2" type="ORF">C1I64_08580</name>
</gene>
<organism evidence="2 3">
    <name type="scientific">Rathayibacter festucae DSM 15932</name>
    <dbReference type="NCBI Taxonomy" id="1328866"/>
    <lineage>
        <taxon>Bacteria</taxon>
        <taxon>Bacillati</taxon>
        <taxon>Actinomycetota</taxon>
        <taxon>Actinomycetes</taxon>
        <taxon>Micrococcales</taxon>
        <taxon>Microbacteriaceae</taxon>
        <taxon>Rathayibacter</taxon>
    </lineage>
</organism>
<feature type="region of interest" description="Disordered" evidence="1">
    <location>
        <begin position="35"/>
        <end position="63"/>
    </location>
</feature>
<sequence>MGVVSVMFASPVLCGDFRRRQRPVYETGLLDIGAGQGGRGGSRDAVPRLLDQHGGPLRGCSAGKEADVGRSMLIE</sequence>
<protein>
    <submittedName>
        <fullName evidence="2">Uncharacterized protein</fullName>
    </submittedName>
</protein>
<dbReference type="EMBL" id="CP028137">
    <property type="protein sequence ID" value="AZZ52108.1"/>
    <property type="molecule type" value="Genomic_DNA"/>
</dbReference>